<evidence type="ECO:0000313" key="4">
    <source>
        <dbReference type="Proteomes" id="UP000073492"/>
    </source>
</evidence>
<dbReference type="GO" id="GO:0043291">
    <property type="term" value="C:RAVE complex"/>
    <property type="evidence" value="ECO:0007669"/>
    <property type="project" value="TreeGrafter"/>
</dbReference>
<dbReference type="OrthoDB" id="342131at2759"/>
<evidence type="ECO:0000256" key="1">
    <source>
        <dbReference type="SAM" id="MobiDB-lite"/>
    </source>
</evidence>
<gene>
    <name evidence="3" type="ORF">AC579_6669</name>
</gene>
<keyword evidence="4" id="KW-1185">Reference proteome</keyword>
<accession>A0A139IPH0</accession>
<dbReference type="SMART" id="SM00320">
    <property type="entry name" value="WD40"/>
    <property type="match status" value="2"/>
</dbReference>
<dbReference type="Gene3D" id="2.130.10.10">
    <property type="entry name" value="YVTN repeat-like/Quinoprotein amine dehydrogenase"/>
    <property type="match status" value="1"/>
</dbReference>
<dbReference type="SUPFAM" id="SSF50978">
    <property type="entry name" value="WD40 repeat-like"/>
    <property type="match status" value="1"/>
</dbReference>
<evidence type="ECO:0000259" key="2">
    <source>
        <dbReference type="Pfam" id="PF12234"/>
    </source>
</evidence>
<dbReference type="STRING" id="113226.A0A139IPH0"/>
<comment type="caution">
    <text evidence="3">The sequence shown here is derived from an EMBL/GenBank/DDBJ whole genome shotgun (WGS) entry which is preliminary data.</text>
</comment>
<proteinExistence type="predicted"/>
<evidence type="ECO:0000313" key="3">
    <source>
        <dbReference type="EMBL" id="KXT16619.1"/>
    </source>
</evidence>
<sequence length="1224" mass="135829">MPSTSPGSLSLDAPTAFLHILPGAPTESLQATVTFIYRFKRYVAYISGKQLNILNAPNTLVQAITFEHDLVAIAADAKTGKLSVASQKEAWILEPLTEGWTKVWWEKSLLLRQEDEGNEARWLSWGTEGELLLAGSRVLTLFSTGAASRTTSPRTSALDEETYEERIGLWSKPVASPIRQAEFSPTSSLIATCSDYDRLVKIWRRLSFEDGLFDHTYLPHPGAVTHLQWRPMNDTSKERRTSGISRRHEEEPEVLYTIANDGLLRVWRTGGTHHLDILILHTSIDLVAAIPDSPSVAAKGTSNATRPARYAVMIPCTQFTAAVNAALGIPLDGKISHSKEFLKEMASKDLDVIIAFDGQGRMSAWGLQSIGHKRRPETPTQVEPYHIAHAEGLLVKLPNSTPAISTCWCQDDRFHLLSHAFGKRGEVSWWQGTVETFFSPSAPGADRLSRASNWTGAALSEWAITQQHSSIDLRAISTKDDDEVLHAIPVTLPSDPSQNCIVSVTRSGVVACSLVLDGKAQISFEPVASYETEISEPGVFAAGAEFAALLSQDLRSLTIVDLTDGYLEHQQQLNNTATHLNCFTSSPRHNFVAVGYDTVVDILAQGSYQDRVWQTVKRVSIAGLGLQLERVSWTAEGGLALTAGNGKFIVGPEIDPKQLDAALRQRVGLAEGETKIRLRDFAQRLKRPLPVWHPSVLADIVRHGHCATALTLIAKLSRQLKFYSSGDDLSPVLDENVEDLIRQKGFASVSIGKDMADELKELLDEKELPLLSSEDHKRLTHVVDAAVYVKDHVNGLDTNALRYLFEWKLQLLQHRADTGAANGTTQPNGVHHEFVPEMQWREITLAYHSTTQQPLLDILILHHDNKMNWHAARLLGVTSWVRDRQALASVFEQLGQTSYRSSQPPDPVNASIYYLALHKKATLLALWRIATWHREQRTTANFLKRDFNQAEAKTAAKKNAYALLGKRRFHYSAAFFLLADDPASAINVLAGQCEDVSFAIAVARLYCGDGSSTLYRLLEDRVVPQAKKDGNRWLLSWCHSVLNQPMKAAEILVEPLRGIRKWTQDEPTTLLLYKQLRQAPSDNEYDAVLRAARVLRKKGEWLLALDIVQRWEFKSAQNQARPVHAPRTNGLVDGIHQELPDRTLASQVLSPEPPSFLGGFAEPKAAQPVDEKAAREAKAAELLAKLKAKKEDSIASAPPTEKKRAEPTQFKEPDANSLLDTFGF</sequence>
<feature type="compositionally biased region" description="Basic and acidic residues" evidence="1">
    <location>
        <begin position="1200"/>
        <end position="1214"/>
    </location>
</feature>
<dbReference type="InterPro" id="IPR052208">
    <property type="entry name" value="DmX-like/RAVE_component"/>
</dbReference>
<name>A0A139IPH0_9PEZI</name>
<dbReference type="PANTHER" id="PTHR13950:SF9">
    <property type="entry name" value="RABCONNECTIN-3A"/>
    <property type="match status" value="1"/>
</dbReference>
<dbReference type="InterPro" id="IPR001680">
    <property type="entry name" value="WD40_rpt"/>
</dbReference>
<dbReference type="Proteomes" id="UP000073492">
    <property type="component" value="Unassembled WGS sequence"/>
</dbReference>
<dbReference type="AlphaFoldDB" id="A0A139IPH0"/>
<organism evidence="3 4">
    <name type="scientific">Pseudocercospora musae</name>
    <dbReference type="NCBI Taxonomy" id="113226"/>
    <lineage>
        <taxon>Eukaryota</taxon>
        <taxon>Fungi</taxon>
        <taxon>Dikarya</taxon>
        <taxon>Ascomycota</taxon>
        <taxon>Pezizomycotina</taxon>
        <taxon>Dothideomycetes</taxon>
        <taxon>Dothideomycetidae</taxon>
        <taxon>Mycosphaerellales</taxon>
        <taxon>Mycosphaerellaceae</taxon>
        <taxon>Pseudocercospora</taxon>
    </lineage>
</organism>
<feature type="region of interest" description="Disordered" evidence="1">
    <location>
        <begin position="1189"/>
        <end position="1224"/>
    </location>
</feature>
<dbReference type="InterPro" id="IPR022033">
    <property type="entry name" value="Rav1p_C"/>
</dbReference>
<dbReference type="InterPro" id="IPR036322">
    <property type="entry name" value="WD40_repeat_dom_sf"/>
</dbReference>
<dbReference type="GO" id="GO:0007035">
    <property type="term" value="P:vacuolar acidification"/>
    <property type="evidence" value="ECO:0007669"/>
    <property type="project" value="TreeGrafter"/>
</dbReference>
<protein>
    <recommendedName>
        <fullName evidence="2">RAVE complex protein Rav1 C-terminal domain-containing protein</fullName>
    </recommendedName>
</protein>
<reference evidence="3 4" key="1">
    <citation type="submission" date="2015-07" db="EMBL/GenBank/DDBJ databases">
        <title>Comparative genomics of the Sigatoka disease complex on banana suggests a link between parallel evolutionary changes in Pseudocercospora fijiensis and Pseudocercospora eumusae and increased virulence on the banana host.</title>
        <authorList>
            <person name="Chang T.-C."/>
            <person name="Salvucci A."/>
            <person name="Crous P.W."/>
            <person name="Stergiopoulos I."/>
        </authorList>
    </citation>
    <scope>NUCLEOTIDE SEQUENCE [LARGE SCALE GENOMIC DNA]</scope>
    <source>
        <strain evidence="3 4">CBS 116634</strain>
    </source>
</reference>
<dbReference type="EMBL" id="LFZO01000033">
    <property type="protein sequence ID" value="KXT16619.1"/>
    <property type="molecule type" value="Genomic_DNA"/>
</dbReference>
<dbReference type="InterPro" id="IPR015943">
    <property type="entry name" value="WD40/YVTN_repeat-like_dom_sf"/>
</dbReference>
<feature type="domain" description="RAVE complex protein Rav1 C-terminal" evidence="2">
    <location>
        <begin position="518"/>
        <end position="1106"/>
    </location>
</feature>
<dbReference type="PANTHER" id="PTHR13950">
    <property type="entry name" value="RABCONNECTIN-RELATED"/>
    <property type="match status" value="1"/>
</dbReference>
<dbReference type="Pfam" id="PF12234">
    <property type="entry name" value="Rav1p_C"/>
    <property type="match status" value="1"/>
</dbReference>